<reference evidence="4 5" key="1">
    <citation type="submission" date="2024-04" db="EMBL/GenBank/DDBJ databases">
        <title>Tritrichomonas musculus Genome.</title>
        <authorList>
            <person name="Alves-Ferreira E."/>
            <person name="Grigg M."/>
            <person name="Lorenzi H."/>
            <person name="Galac M."/>
        </authorList>
    </citation>
    <scope>NUCLEOTIDE SEQUENCE [LARGE SCALE GENOMIC DNA]</scope>
    <source>
        <strain evidence="4 5">EAF2021</strain>
    </source>
</reference>
<gene>
    <name evidence="4" type="ORF">M9Y10_039758</name>
</gene>
<protein>
    <recommendedName>
        <fullName evidence="3">Peptidase C14 caspase domain-containing protein</fullName>
    </recommendedName>
</protein>
<dbReference type="InterPro" id="IPR050452">
    <property type="entry name" value="Metacaspase"/>
</dbReference>
<evidence type="ECO:0000259" key="3">
    <source>
        <dbReference type="Pfam" id="PF00656"/>
    </source>
</evidence>
<comment type="similarity">
    <text evidence="1">Belongs to the peptidase C14B family.</text>
</comment>
<evidence type="ECO:0000256" key="2">
    <source>
        <dbReference type="SAM" id="MobiDB-lite"/>
    </source>
</evidence>
<dbReference type="Pfam" id="PF00656">
    <property type="entry name" value="Peptidase_C14"/>
    <property type="match status" value="1"/>
</dbReference>
<dbReference type="InterPro" id="IPR011600">
    <property type="entry name" value="Pept_C14_caspase"/>
</dbReference>
<dbReference type="PANTHER" id="PTHR48104:SF30">
    <property type="entry name" value="METACASPASE-1"/>
    <property type="match status" value="1"/>
</dbReference>
<dbReference type="SUPFAM" id="SSF52129">
    <property type="entry name" value="Caspase-like"/>
    <property type="match status" value="1"/>
</dbReference>
<organism evidence="4 5">
    <name type="scientific">Tritrichomonas musculus</name>
    <dbReference type="NCBI Taxonomy" id="1915356"/>
    <lineage>
        <taxon>Eukaryota</taxon>
        <taxon>Metamonada</taxon>
        <taxon>Parabasalia</taxon>
        <taxon>Tritrichomonadida</taxon>
        <taxon>Tritrichomonadidae</taxon>
        <taxon>Tritrichomonas</taxon>
    </lineage>
</organism>
<feature type="domain" description="Peptidase C14 caspase" evidence="3">
    <location>
        <begin position="152"/>
        <end position="345"/>
    </location>
</feature>
<keyword evidence="5" id="KW-1185">Reference proteome</keyword>
<dbReference type="Proteomes" id="UP001470230">
    <property type="component" value="Unassembled WGS sequence"/>
</dbReference>
<dbReference type="PANTHER" id="PTHR48104">
    <property type="entry name" value="METACASPASE-4"/>
    <property type="match status" value="1"/>
</dbReference>
<dbReference type="Gene3D" id="3.40.50.1460">
    <property type="match status" value="1"/>
</dbReference>
<accession>A0ABR2GR47</accession>
<evidence type="ECO:0000313" key="5">
    <source>
        <dbReference type="Proteomes" id="UP001470230"/>
    </source>
</evidence>
<dbReference type="InterPro" id="IPR029030">
    <property type="entry name" value="Caspase-like_dom_sf"/>
</dbReference>
<feature type="compositionally biased region" description="Low complexity" evidence="2">
    <location>
        <begin position="1"/>
        <end position="15"/>
    </location>
</feature>
<name>A0ABR2GR47_9EUKA</name>
<sequence>MNPQYPGYYPQQQQPYYPPPPPQPYGPPQPQQQYYPQPQQLYYSQPQAPTPIYNQPQAPGYQSPYSYYVFNPSVFTETNNPWSANIWLQNNYFPQQPITGQTPTEFSKFQSIEQFQELRHHATVESALKQLNELATDLSTVDPSMFSPEPACCFICCNSYNRPAYQLGVGPINDAITVAANHKFMNYKVYFLHNPRSSQFLNFLKVFLQKVDRYLTIYYTGHGAQVKDNSGDERDGYDEVVVFDDGHIVDDKLAEYLKKYCNGYAHTILLNDCCHSGTIWDIPETLQEAQYFPPNILSISSSTDNQTAKQSRIQQNSQGIFTFNFFTVIRNNPGILIQDVQRLLDPELRKFNQQVDMFPTREDMLYKPVFPLMGSN</sequence>
<dbReference type="EMBL" id="JAPFFF010000066">
    <property type="protein sequence ID" value="KAK8836414.1"/>
    <property type="molecule type" value="Genomic_DNA"/>
</dbReference>
<feature type="region of interest" description="Disordered" evidence="2">
    <location>
        <begin position="1"/>
        <end position="38"/>
    </location>
</feature>
<evidence type="ECO:0000256" key="1">
    <source>
        <dbReference type="ARBA" id="ARBA00009005"/>
    </source>
</evidence>
<feature type="compositionally biased region" description="Pro residues" evidence="2">
    <location>
        <begin position="16"/>
        <end position="30"/>
    </location>
</feature>
<proteinExistence type="inferred from homology"/>
<evidence type="ECO:0000313" key="4">
    <source>
        <dbReference type="EMBL" id="KAK8836414.1"/>
    </source>
</evidence>
<comment type="caution">
    <text evidence="4">The sequence shown here is derived from an EMBL/GenBank/DDBJ whole genome shotgun (WGS) entry which is preliminary data.</text>
</comment>